<dbReference type="PANTHER" id="PTHR36838:SF3">
    <property type="entry name" value="TRANSPORTER AUXIN EFFLUX CARRIER EC FAMILY"/>
    <property type="match status" value="1"/>
</dbReference>
<feature type="transmembrane region" description="Helical" evidence="8">
    <location>
        <begin position="35"/>
        <end position="53"/>
    </location>
</feature>
<evidence type="ECO:0000256" key="2">
    <source>
        <dbReference type="ARBA" id="ARBA00010145"/>
    </source>
</evidence>
<evidence type="ECO:0000256" key="8">
    <source>
        <dbReference type="SAM" id="Phobius"/>
    </source>
</evidence>
<feature type="transmembrane region" description="Helical" evidence="8">
    <location>
        <begin position="123"/>
        <end position="143"/>
    </location>
</feature>
<dbReference type="PANTHER" id="PTHR36838">
    <property type="entry name" value="AUXIN EFFLUX CARRIER FAMILY PROTEIN"/>
    <property type="match status" value="1"/>
</dbReference>
<feature type="transmembrane region" description="Helical" evidence="8">
    <location>
        <begin position="284"/>
        <end position="304"/>
    </location>
</feature>
<feature type="transmembrane region" description="Helical" evidence="8">
    <location>
        <begin position="249"/>
        <end position="272"/>
    </location>
</feature>
<evidence type="ECO:0000313" key="9">
    <source>
        <dbReference type="EMBL" id="MBP2623676.1"/>
    </source>
</evidence>
<keyword evidence="5 8" id="KW-0812">Transmembrane</keyword>
<feature type="transmembrane region" description="Helical" evidence="8">
    <location>
        <begin position="6"/>
        <end position="23"/>
    </location>
</feature>
<evidence type="ECO:0000256" key="7">
    <source>
        <dbReference type="ARBA" id="ARBA00023136"/>
    </source>
</evidence>
<reference evidence="9 10" key="1">
    <citation type="submission" date="2018-02" db="EMBL/GenBank/DDBJ databases">
        <title>Draft genome sequence of Streptococcus oricebi CCUG 70868T type strain.</title>
        <authorList>
            <person name="Mendez V."/>
            <person name="Salva-Serra F."/>
            <person name="Jaen-Luchoro D."/>
            <person name="Gonzales-Siles L."/>
            <person name="Karlsson R."/>
            <person name="Engstrom-Jakobsson H."/>
            <person name="Busquets A."/>
            <person name="Gomila M."/>
            <person name="Pineiro-Iglesias B."/>
            <person name="Bennasar-Figueras A."/>
            <person name="Seeger M."/>
            <person name="Moore E."/>
        </authorList>
    </citation>
    <scope>NUCLEOTIDE SEQUENCE [LARGE SCALE GENOMIC DNA]</scope>
    <source>
        <strain evidence="9 10">CCUG 70868</strain>
    </source>
</reference>
<dbReference type="InterPro" id="IPR004776">
    <property type="entry name" value="Mem_transp_PIN-like"/>
</dbReference>
<keyword evidence="7 8" id="KW-0472">Membrane</keyword>
<dbReference type="Pfam" id="PF03547">
    <property type="entry name" value="Mem_trans"/>
    <property type="match status" value="2"/>
</dbReference>
<evidence type="ECO:0000313" key="10">
    <source>
        <dbReference type="Proteomes" id="UP001519296"/>
    </source>
</evidence>
<dbReference type="Gene3D" id="1.20.1530.20">
    <property type="match status" value="1"/>
</dbReference>
<keyword evidence="4" id="KW-1003">Cell membrane</keyword>
<dbReference type="Proteomes" id="UP001519296">
    <property type="component" value="Unassembled WGS sequence"/>
</dbReference>
<feature type="transmembrane region" description="Helical" evidence="8">
    <location>
        <begin position="185"/>
        <end position="206"/>
    </location>
</feature>
<feature type="transmembrane region" description="Helical" evidence="8">
    <location>
        <begin position="98"/>
        <end position="117"/>
    </location>
</feature>
<evidence type="ECO:0000256" key="4">
    <source>
        <dbReference type="ARBA" id="ARBA00022475"/>
    </source>
</evidence>
<keyword evidence="6 8" id="KW-1133">Transmembrane helix</keyword>
<sequence length="306" mass="34306">MILILLERIASLFLIVVCGYFLVKKGLVDYKSSRVLSVISIYLITPAVIIHSFQIDYSPAIRDNFLLSIFAAILIHALIMLVTEVLKRLFNYNVVEQASMIYTNAANLIIPLIVSLFGQEWVIYSSAFIMVQLFIFWTHGLSLFSGKNQFDLKSFLTNINLVSIFIGASFFFLRIKLPTFLNGALASLSATIGPVAMILLGMIIAGSHYGRKYWNLRTLFYVFTKMLFLPLLLTLALKCLDSFQILKDSSTILTISLLAAVAPSGVAIIQMAQLYNRDVEEASLINLLTTMSSIITLPMMVWIFTL</sequence>
<evidence type="ECO:0000256" key="6">
    <source>
        <dbReference type="ARBA" id="ARBA00022989"/>
    </source>
</evidence>
<protein>
    <submittedName>
        <fullName evidence="9">Autotransporter</fullName>
    </submittedName>
</protein>
<feature type="transmembrane region" description="Helical" evidence="8">
    <location>
        <begin position="155"/>
        <end position="173"/>
    </location>
</feature>
<comment type="caution">
    <text evidence="9">The sequence shown here is derived from an EMBL/GenBank/DDBJ whole genome shotgun (WGS) entry which is preliminary data.</text>
</comment>
<name>A0ABS5B4R4_9STRE</name>
<feature type="transmembrane region" description="Helical" evidence="8">
    <location>
        <begin position="218"/>
        <end position="237"/>
    </location>
</feature>
<dbReference type="RefSeq" id="WP_209628182.1">
    <property type="nucleotide sequence ID" value="NZ_PRDG01000004.1"/>
</dbReference>
<keyword evidence="3" id="KW-0813">Transport</keyword>
<evidence type="ECO:0000256" key="3">
    <source>
        <dbReference type="ARBA" id="ARBA00022448"/>
    </source>
</evidence>
<proteinExistence type="inferred from homology"/>
<comment type="subcellular location">
    <subcellularLocation>
        <location evidence="1">Cell membrane</location>
        <topology evidence="1">Multi-pass membrane protein</topology>
    </subcellularLocation>
</comment>
<organism evidence="9 10">
    <name type="scientific">Streptococcus oricebi</name>
    <dbReference type="NCBI Taxonomy" id="1547447"/>
    <lineage>
        <taxon>Bacteria</taxon>
        <taxon>Bacillati</taxon>
        <taxon>Bacillota</taxon>
        <taxon>Bacilli</taxon>
        <taxon>Lactobacillales</taxon>
        <taxon>Streptococcaceae</taxon>
        <taxon>Streptococcus</taxon>
    </lineage>
</organism>
<evidence type="ECO:0000256" key="1">
    <source>
        <dbReference type="ARBA" id="ARBA00004651"/>
    </source>
</evidence>
<keyword evidence="10" id="KW-1185">Reference proteome</keyword>
<accession>A0ABS5B4R4</accession>
<dbReference type="InterPro" id="IPR038770">
    <property type="entry name" value="Na+/solute_symporter_sf"/>
</dbReference>
<feature type="transmembrane region" description="Helical" evidence="8">
    <location>
        <begin position="65"/>
        <end position="86"/>
    </location>
</feature>
<dbReference type="EMBL" id="PRDG01000004">
    <property type="protein sequence ID" value="MBP2623676.1"/>
    <property type="molecule type" value="Genomic_DNA"/>
</dbReference>
<comment type="similarity">
    <text evidence="2">Belongs to the auxin efflux carrier (TC 2.A.69) family.</text>
</comment>
<gene>
    <name evidence="9" type="ORF">C4K46_06945</name>
</gene>
<evidence type="ECO:0000256" key="5">
    <source>
        <dbReference type="ARBA" id="ARBA00022692"/>
    </source>
</evidence>